<evidence type="ECO:0000313" key="2">
    <source>
        <dbReference type="Proteomes" id="UP000683360"/>
    </source>
</evidence>
<comment type="caution">
    <text evidence="1">The sequence shown here is derived from an EMBL/GenBank/DDBJ whole genome shotgun (WGS) entry which is preliminary data.</text>
</comment>
<dbReference type="AlphaFoldDB" id="A0A8S3PXD9"/>
<accession>A0A8S3PXD9</accession>
<sequence>MSQLCLSVDLQRVSEVCENRKRYGYNFVSEWISKDFFLIPDKTIITVDVKGKFGIPKECNTKHPKLSFIPVAKDNFTRFLVELKTSGTVYGVLSIRDNKSVLDEIFYDPASTIKLPPNRKIRDRLTGNRNDHLVISRSSTTGNRIGKGTADSSVTDKKDGIFLFVHSHIHNNKNLTLQFFTDKGLLALSKSMSPDTMLDVCINMDMTTSTFDTLQQKYGVGTTRGNIALWKNST</sequence>
<protein>
    <submittedName>
        <fullName evidence="1">Uncharacterized protein</fullName>
    </submittedName>
</protein>
<dbReference type="OrthoDB" id="10314528at2759"/>
<gene>
    <name evidence="1" type="ORF">MEDL_4062</name>
</gene>
<name>A0A8S3PXD9_MYTED</name>
<dbReference type="Proteomes" id="UP000683360">
    <property type="component" value="Unassembled WGS sequence"/>
</dbReference>
<evidence type="ECO:0000313" key="1">
    <source>
        <dbReference type="EMBL" id="CAG2188646.1"/>
    </source>
</evidence>
<dbReference type="EMBL" id="CAJPWZ010000272">
    <property type="protein sequence ID" value="CAG2188646.1"/>
    <property type="molecule type" value="Genomic_DNA"/>
</dbReference>
<keyword evidence="2" id="KW-1185">Reference proteome</keyword>
<reference evidence="1" key="1">
    <citation type="submission" date="2021-03" db="EMBL/GenBank/DDBJ databases">
        <authorList>
            <person name="Bekaert M."/>
        </authorList>
    </citation>
    <scope>NUCLEOTIDE SEQUENCE</scope>
</reference>
<proteinExistence type="predicted"/>
<organism evidence="1 2">
    <name type="scientific">Mytilus edulis</name>
    <name type="common">Blue mussel</name>
    <dbReference type="NCBI Taxonomy" id="6550"/>
    <lineage>
        <taxon>Eukaryota</taxon>
        <taxon>Metazoa</taxon>
        <taxon>Spiralia</taxon>
        <taxon>Lophotrochozoa</taxon>
        <taxon>Mollusca</taxon>
        <taxon>Bivalvia</taxon>
        <taxon>Autobranchia</taxon>
        <taxon>Pteriomorphia</taxon>
        <taxon>Mytilida</taxon>
        <taxon>Mytiloidea</taxon>
        <taxon>Mytilidae</taxon>
        <taxon>Mytilinae</taxon>
        <taxon>Mytilus</taxon>
    </lineage>
</organism>